<dbReference type="Pfam" id="PF01595">
    <property type="entry name" value="CNNM"/>
    <property type="match status" value="1"/>
</dbReference>
<dbReference type="EMBL" id="KV878337">
    <property type="protein sequence ID" value="OJJ50204.1"/>
    <property type="molecule type" value="Genomic_DNA"/>
</dbReference>
<dbReference type="PANTHER" id="PTHR12064:SF97">
    <property type="entry name" value="METAL TRANSPORTER CNNM-5"/>
    <property type="match status" value="1"/>
</dbReference>
<dbReference type="GeneID" id="34615190"/>
<evidence type="ECO:0000256" key="1">
    <source>
        <dbReference type="ARBA" id="ARBA00004141"/>
    </source>
</evidence>
<dbReference type="GO" id="GO:0010961">
    <property type="term" value="P:intracellular magnesium ion homeostasis"/>
    <property type="evidence" value="ECO:0007669"/>
    <property type="project" value="EnsemblFungi"/>
</dbReference>
<feature type="region of interest" description="Disordered" evidence="8">
    <location>
        <begin position="602"/>
        <end position="628"/>
    </location>
</feature>
<accession>A0A1L9SSZ3</accession>
<feature type="domain" description="CBS" evidence="10">
    <location>
        <begin position="323"/>
        <end position="384"/>
    </location>
</feature>
<name>A0A1L9SSZ3_9EURO</name>
<dbReference type="Gene3D" id="3.10.580.10">
    <property type="entry name" value="CBS-domain"/>
    <property type="match status" value="1"/>
</dbReference>
<evidence type="ECO:0000256" key="4">
    <source>
        <dbReference type="ARBA" id="ARBA00022989"/>
    </source>
</evidence>
<feature type="region of interest" description="Disordered" evidence="8">
    <location>
        <begin position="490"/>
        <end position="535"/>
    </location>
</feature>
<keyword evidence="2 7" id="KW-0812">Transmembrane</keyword>
<keyword evidence="6" id="KW-0129">CBS domain</keyword>
<dbReference type="Proteomes" id="UP000184188">
    <property type="component" value="Unassembled WGS sequence"/>
</dbReference>
<reference evidence="13" key="1">
    <citation type="journal article" date="2017" name="Genome Biol.">
        <title>Comparative genomics reveals high biological diversity and specific adaptations in the industrially and medically important fungal genus Aspergillus.</title>
        <authorList>
            <person name="de Vries R.P."/>
            <person name="Riley R."/>
            <person name="Wiebenga A."/>
            <person name="Aguilar-Osorio G."/>
            <person name="Amillis S."/>
            <person name="Uchima C.A."/>
            <person name="Anderluh G."/>
            <person name="Asadollahi M."/>
            <person name="Askin M."/>
            <person name="Barry K."/>
            <person name="Battaglia E."/>
            <person name="Bayram O."/>
            <person name="Benocci T."/>
            <person name="Braus-Stromeyer S.A."/>
            <person name="Caldana C."/>
            <person name="Canovas D."/>
            <person name="Cerqueira G.C."/>
            <person name="Chen F."/>
            <person name="Chen W."/>
            <person name="Choi C."/>
            <person name="Clum A."/>
            <person name="Dos Santos R.A."/>
            <person name="Damasio A.R."/>
            <person name="Diallinas G."/>
            <person name="Emri T."/>
            <person name="Fekete E."/>
            <person name="Flipphi M."/>
            <person name="Freyberg S."/>
            <person name="Gallo A."/>
            <person name="Gournas C."/>
            <person name="Habgood R."/>
            <person name="Hainaut M."/>
            <person name="Harispe M.L."/>
            <person name="Henrissat B."/>
            <person name="Hilden K.S."/>
            <person name="Hope R."/>
            <person name="Hossain A."/>
            <person name="Karabika E."/>
            <person name="Karaffa L."/>
            <person name="Karanyi Z."/>
            <person name="Krasevec N."/>
            <person name="Kuo A."/>
            <person name="Kusch H."/>
            <person name="LaButti K."/>
            <person name="Lagendijk E.L."/>
            <person name="Lapidus A."/>
            <person name="Levasseur A."/>
            <person name="Lindquist E."/>
            <person name="Lipzen A."/>
            <person name="Logrieco A.F."/>
            <person name="MacCabe A."/>
            <person name="Maekelae M.R."/>
            <person name="Malavazi I."/>
            <person name="Melin P."/>
            <person name="Meyer V."/>
            <person name="Mielnichuk N."/>
            <person name="Miskei M."/>
            <person name="Molnar A.P."/>
            <person name="Mule G."/>
            <person name="Ngan C.Y."/>
            <person name="Orejas M."/>
            <person name="Orosz E."/>
            <person name="Ouedraogo J.P."/>
            <person name="Overkamp K.M."/>
            <person name="Park H.-S."/>
            <person name="Perrone G."/>
            <person name="Piumi F."/>
            <person name="Punt P.J."/>
            <person name="Ram A.F."/>
            <person name="Ramon A."/>
            <person name="Rauscher S."/>
            <person name="Record E."/>
            <person name="Riano-Pachon D.M."/>
            <person name="Robert V."/>
            <person name="Roehrig J."/>
            <person name="Ruller R."/>
            <person name="Salamov A."/>
            <person name="Salih N.S."/>
            <person name="Samson R.A."/>
            <person name="Sandor E."/>
            <person name="Sanguinetti M."/>
            <person name="Schuetze T."/>
            <person name="Sepcic K."/>
            <person name="Shelest E."/>
            <person name="Sherlock G."/>
            <person name="Sophianopoulou V."/>
            <person name="Squina F.M."/>
            <person name="Sun H."/>
            <person name="Susca A."/>
            <person name="Todd R.B."/>
            <person name="Tsang A."/>
            <person name="Unkles S.E."/>
            <person name="van de Wiele N."/>
            <person name="van Rossen-Uffink D."/>
            <person name="Oliveira J.V."/>
            <person name="Vesth T.C."/>
            <person name="Visser J."/>
            <person name="Yu J.-H."/>
            <person name="Zhou M."/>
            <person name="Andersen M.R."/>
            <person name="Archer D.B."/>
            <person name="Baker S.E."/>
            <person name="Benoit I."/>
            <person name="Brakhage A.A."/>
            <person name="Braus G.H."/>
            <person name="Fischer R."/>
            <person name="Frisvad J.C."/>
            <person name="Goldman G.H."/>
            <person name="Houbraken J."/>
            <person name="Oakley B."/>
            <person name="Pocsi I."/>
            <person name="Scazzocchio C."/>
            <person name="Seiboth B."/>
            <person name="vanKuyk P.A."/>
            <person name="Wortman J."/>
            <person name="Dyer P.S."/>
            <person name="Grigoriev I.V."/>
        </authorList>
    </citation>
    <scope>NUCLEOTIDE SEQUENCE [LARGE SCALE GENOMIC DNA]</scope>
    <source>
        <strain evidence="13">CBS 506.65</strain>
    </source>
</reference>
<keyword evidence="4 7" id="KW-1133">Transmembrane helix</keyword>
<evidence type="ECO:0000259" key="10">
    <source>
        <dbReference type="PROSITE" id="PS51371"/>
    </source>
</evidence>
<keyword evidence="3" id="KW-0677">Repeat</keyword>
<feature type="region of interest" description="Disordered" evidence="8">
    <location>
        <begin position="662"/>
        <end position="724"/>
    </location>
</feature>
<feature type="compositionally biased region" description="Basic residues" evidence="8">
    <location>
        <begin position="698"/>
        <end position="713"/>
    </location>
</feature>
<feature type="compositionally biased region" description="Polar residues" evidence="8">
    <location>
        <begin position="429"/>
        <end position="443"/>
    </location>
</feature>
<dbReference type="GO" id="GO:0007005">
    <property type="term" value="P:mitochondrion organization"/>
    <property type="evidence" value="ECO:0007669"/>
    <property type="project" value="EnsemblFungi"/>
</dbReference>
<dbReference type="AlphaFoldDB" id="A0A1L9SSZ3"/>
<feature type="compositionally biased region" description="Basic and acidic residues" evidence="8">
    <location>
        <begin position="684"/>
        <end position="697"/>
    </location>
</feature>
<dbReference type="InterPro" id="IPR000644">
    <property type="entry name" value="CBS_dom"/>
</dbReference>
<dbReference type="SUPFAM" id="SSF54631">
    <property type="entry name" value="CBS-domain pair"/>
    <property type="match status" value="1"/>
</dbReference>
<dbReference type="VEuPathDB" id="FungiDB:ASPZODRAFT_57941"/>
<dbReference type="GO" id="GO:0005737">
    <property type="term" value="C:cytoplasm"/>
    <property type="evidence" value="ECO:0007669"/>
    <property type="project" value="TreeGrafter"/>
</dbReference>
<dbReference type="InterPro" id="IPR002550">
    <property type="entry name" value="CNNM"/>
</dbReference>
<evidence type="ECO:0000313" key="13">
    <source>
        <dbReference type="Proteomes" id="UP000184188"/>
    </source>
</evidence>
<dbReference type="InterPro" id="IPR046342">
    <property type="entry name" value="CBS_dom_sf"/>
</dbReference>
<feature type="domain" description="CNNM transmembrane" evidence="11">
    <location>
        <begin position="53"/>
        <end position="238"/>
    </location>
</feature>
<evidence type="ECO:0000256" key="2">
    <source>
        <dbReference type="ARBA" id="ARBA00022692"/>
    </source>
</evidence>
<sequence>MAAPAVNQYVVGRPLVLGLAKVLLLAIAQLPLISAAPARFQPQVSETDPKSPDDPGLWLNLGIAAALVLCGGAFAGLTIALMGQDEVYLQVIKSSGEESERRNAASVLHLLQKGKHWVLVTLLLSNVITNETLPIVLDRSLGGGWPAVLGSTVLIVIFGEIVPQSICVRYGLPIGAWMAPAVLVLMYVMSPVAYPVAKLLDRLLGEDHGTIYKKAGLKTLVTLHRTLGHAGEQLTSDEVTIISAVLDLKEKSVGGIMTPMEDVFTMSADTVLDETTMDLILSQGYSRIPIHVPENPMNFVGMLLVKMLITYDPEDCKKVRDFALATLPETRPETSCLDIVNFFQEGKSHMVLVSDNPGEDHGALGVVTLEDVIEELIGEEIIDESDVFIDVHKAIRRMAPAPRSRVLKGRFVEESPQTLMVPEGELIDTTDQFNSPPSNTTDNVLRRSSIEAPPPRFQLRKQLTDRNADPSHGWITQRGATDEIREHLKHLGPSNLASRPRETRYQNVKIKRNSRSPNGSGLGDSDSTQTIIDPGITSAGYQGGIGAGILHSGGVDAKDGVHAVKLGYGAYGSADGLSKSTSAEQYKDLPSVAIPEVVHEEEDEAVANASQQRSNASAHSSDSQSSDRLRRTYLHRGPARSGSITEQIIDVNGVRKVILHTHSSASENESQEHSTNGRRHRHQHSADENTHQDESTKTTKKKRRKRRRGHGSHKSGEEQLLIPE</sequence>
<evidence type="ECO:0000313" key="12">
    <source>
        <dbReference type="EMBL" id="OJJ50204.1"/>
    </source>
</evidence>
<evidence type="ECO:0008006" key="14">
    <source>
        <dbReference type="Google" id="ProtNLM"/>
    </source>
</evidence>
<protein>
    <recommendedName>
        <fullName evidence="14">CNNM transmembrane domain-containing protein</fullName>
    </recommendedName>
</protein>
<comment type="subcellular location">
    <subcellularLocation>
        <location evidence="1">Membrane</location>
        <topology evidence="1">Multi-pass membrane protein</topology>
    </subcellularLocation>
</comment>
<dbReference type="FunFam" id="3.10.580.10:FF:000006">
    <property type="entry name" value="DUF21 and CBS domain protein"/>
    <property type="match status" value="1"/>
</dbReference>
<evidence type="ECO:0000256" key="9">
    <source>
        <dbReference type="SAM" id="Phobius"/>
    </source>
</evidence>
<dbReference type="PROSITE" id="PS51371">
    <property type="entry name" value="CBS"/>
    <property type="match status" value="1"/>
</dbReference>
<feature type="transmembrane region" description="Helical" evidence="9">
    <location>
        <begin position="59"/>
        <end position="83"/>
    </location>
</feature>
<feature type="region of interest" description="Disordered" evidence="8">
    <location>
        <begin position="428"/>
        <end position="475"/>
    </location>
</feature>
<dbReference type="CDD" id="cd04590">
    <property type="entry name" value="CBS_pair_CorC_HlyC_assoc"/>
    <property type="match status" value="1"/>
</dbReference>
<evidence type="ECO:0000256" key="3">
    <source>
        <dbReference type="ARBA" id="ARBA00022737"/>
    </source>
</evidence>
<evidence type="ECO:0000259" key="11">
    <source>
        <dbReference type="PROSITE" id="PS51846"/>
    </source>
</evidence>
<dbReference type="InterPro" id="IPR045095">
    <property type="entry name" value="ACDP"/>
</dbReference>
<dbReference type="RefSeq" id="XP_022584714.1">
    <property type="nucleotide sequence ID" value="XM_022728726.1"/>
</dbReference>
<evidence type="ECO:0000256" key="6">
    <source>
        <dbReference type="PROSITE-ProRule" id="PRU00703"/>
    </source>
</evidence>
<proteinExistence type="predicted"/>
<dbReference type="OrthoDB" id="5353557at2759"/>
<feature type="compositionally biased region" description="Low complexity" evidence="8">
    <location>
        <begin position="606"/>
        <end position="624"/>
    </location>
</feature>
<dbReference type="STRING" id="1073090.A0A1L9SSZ3"/>
<dbReference type="InterPro" id="IPR044751">
    <property type="entry name" value="Ion_transp-like_CBS"/>
</dbReference>
<dbReference type="PANTHER" id="PTHR12064">
    <property type="entry name" value="METAL TRANSPORTER CNNM"/>
    <property type="match status" value="1"/>
</dbReference>
<feature type="compositionally biased region" description="Polar residues" evidence="8">
    <location>
        <begin position="515"/>
        <end position="531"/>
    </location>
</feature>
<organism evidence="12 13">
    <name type="scientific">Penicilliopsis zonata CBS 506.65</name>
    <dbReference type="NCBI Taxonomy" id="1073090"/>
    <lineage>
        <taxon>Eukaryota</taxon>
        <taxon>Fungi</taxon>
        <taxon>Dikarya</taxon>
        <taxon>Ascomycota</taxon>
        <taxon>Pezizomycotina</taxon>
        <taxon>Eurotiomycetes</taxon>
        <taxon>Eurotiomycetidae</taxon>
        <taxon>Eurotiales</taxon>
        <taxon>Aspergillaceae</taxon>
        <taxon>Penicilliopsis</taxon>
    </lineage>
</organism>
<evidence type="ECO:0000256" key="5">
    <source>
        <dbReference type="ARBA" id="ARBA00023136"/>
    </source>
</evidence>
<dbReference type="GO" id="GO:0016020">
    <property type="term" value="C:membrane"/>
    <property type="evidence" value="ECO:0007669"/>
    <property type="project" value="UniProtKB-SubCell"/>
</dbReference>
<gene>
    <name evidence="12" type="ORF">ASPZODRAFT_57941</name>
</gene>
<keyword evidence="13" id="KW-1185">Reference proteome</keyword>
<dbReference type="GO" id="GO:0030026">
    <property type="term" value="P:intracellular manganese ion homeostasis"/>
    <property type="evidence" value="ECO:0007669"/>
    <property type="project" value="EnsemblFungi"/>
</dbReference>
<evidence type="ECO:0000256" key="7">
    <source>
        <dbReference type="PROSITE-ProRule" id="PRU01193"/>
    </source>
</evidence>
<keyword evidence="5 7" id="KW-0472">Membrane</keyword>
<dbReference type="PROSITE" id="PS51846">
    <property type="entry name" value="CNNM"/>
    <property type="match status" value="1"/>
</dbReference>
<feature type="transmembrane region" description="Helical" evidence="9">
    <location>
        <begin position="143"/>
        <end position="162"/>
    </location>
</feature>
<feature type="transmembrane region" description="Helical" evidence="9">
    <location>
        <begin position="174"/>
        <end position="194"/>
    </location>
</feature>
<evidence type="ECO:0000256" key="8">
    <source>
        <dbReference type="SAM" id="MobiDB-lite"/>
    </source>
</evidence>